<organism evidence="13 14">
    <name type="scientific">Pararge aegeria aegeria</name>
    <dbReference type="NCBI Taxonomy" id="348720"/>
    <lineage>
        <taxon>Eukaryota</taxon>
        <taxon>Metazoa</taxon>
        <taxon>Ecdysozoa</taxon>
        <taxon>Arthropoda</taxon>
        <taxon>Hexapoda</taxon>
        <taxon>Insecta</taxon>
        <taxon>Pterygota</taxon>
        <taxon>Neoptera</taxon>
        <taxon>Endopterygota</taxon>
        <taxon>Lepidoptera</taxon>
        <taxon>Glossata</taxon>
        <taxon>Ditrysia</taxon>
        <taxon>Papilionoidea</taxon>
        <taxon>Nymphalidae</taxon>
        <taxon>Satyrinae</taxon>
        <taxon>Satyrini</taxon>
        <taxon>Parargina</taxon>
        <taxon>Pararge</taxon>
    </lineage>
</organism>
<dbReference type="EMBL" id="CAKXAJ010025338">
    <property type="protein sequence ID" value="CAH2238364.1"/>
    <property type="molecule type" value="Genomic_DNA"/>
</dbReference>
<dbReference type="Pfam" id="PF00246">
    <property type="entry name" value="Peptidase_M14"/>
    <property type="match status" value="1"/>
</dbReference>
<evidence type="ECO:0000256" key="9">
    <source>
        <dbReference type="ARBA" id="ARBA00023049"/>
    </source>
</evidence>
<keyword evidence="7" id="KW-0378">Hydrolase</keyword>
<gene>
    <name evidence="13" type="primary">jg18010</name>
    <name evidence="13" type="ORF">PAEG_LOCUS15469</name>
</gene>
<evidence type="ECO:0000313" key="13">
    <source>
        <dbReference type="EMBL" id="CAH2238364.1"/>
    </source>
</evidence>
<dbReference type="SMART" id="SM00631">
    <property type="entry name" value="Zn_pept"/>
    <property type="match status" value="1"/>
</dbReference>
<feature type="chain" id="PRO_5035796902" evidence="11">
    <location>
        <begin position="21"/>
        <end position="391"/>
    </location>
</feature>
<keyword evidence="8" id="KW-0862">Zinc</keyword>
<keyword evidence="6 11" id="KW-0732">Signal</keyword>
<dbReference type="InterPro" id="IPR057246">
    <property type="entry name" value="CARBOXYPEPT_ZN_1"/>
</dbReference>
<evidence type="ECO:0000256" key="6">
    <source>
        <dbReference type="ARBA" id="ARBA00022729"/>
    </source>
</evidence>
<protein>
    <submittedName>
        <fullName evidence="13">Jg18010 protein</fullName>
    </submittedName>
</protein>
<sequence>MSVFLVLFVGTLVNSVIVSAKNDIYSGYSVHGVQLRSRSDQIVLYNLQSELNVDLWEYGAPSTRDAYIMVSPENRAEVFDMLDANNMKHYVHLPDVAKENPSYVTLVNVGESFEGRAIKYLKISTSNFSNSSKPIYLMDATMHAREWVTTPVTLYTIHRLVEDLKAEDFDLLENIDWIIMPIVNPDGYVYTHTDERLWRGTRSYYPTVSTTCYGVDANRNFDINFNTLGVSSNPCALNYPGHEPFSEPETRYVRDILLKYIDRIQIYMNIHSHGNYVLYGYGNTTLPSNAVQLHHVGAAMGAKIDALKLPEAGYYRVGNSHLVLYGSSGSAQDYGQAVGVPFSYTLELPGYGYGFLVPPEFIEQINAETWQGIAVTARLSYLYYRARNERT</sequence>
<dbReference type="Proteomes" id="UP000838756">
    <property type="component" value="Unassembled WGS sequence"/>
</dbReference>
<evidence type="ECO:0000256" key="2">
    <source>
        <dbReference type="ARBA" id="ARBA00005988"/>
    </source>
</evidence>
<dbReference type="FunFam" id="3.40.630.10:FF:000084">
    <property type="entry name" value="Carboxypeptidase B2"/>
    <property type="match status" value="1"/>
</dbReference>
<comment type="similarity">
    <text evidence="2 10">Belongs to the peptidase M14 family.</text>
</comment>
<accession>A0A8S4RN92</accession>
<evidence type="ECO:0000256" key="5">
    <source>
        <dbReference type="ARBA" id="ARBA00022723"/>
    </source>
</evidence>
<dbReference type="GO" id="GO:0006508">
    <property type="term" value="P:proteolysis"/>
    <property type="evidence" value="ECO:0007669"/>
    <property type="project" value="UniProtKB-KW"/>
</dbReference>
<dbReference type="AlphaFoldDB" id="A0A8S4RN92"/>
<evidence type="ECO:0000256" key="4">
    <source>
        <dbReference type="ARBA" id="ARBA00022670"/>
    </source>
</evidence>
<dbReference type="GO" id="GO:0008270">
    <property type="term" value="F:zinc ion binding"/>
    <property type="evidence" value="ECO:0007669"/>
    <property type="project" value="InterPro"/>
</dbReference>
<feature type="signal peptide" evidence="11">
    <location>
        <begin position="1"/>
        <end position="20"/>
    </location>
</feature>
<evidence type="ECO:0000259" key="12">
    <source>
        <dbReference type="PROSITE" id="PS52035"/>
    </source>
</evidence>
<feature type="domain" description="Peptidase M14" evidence="12">
    <location>
        <begin position="80"/>
        <end position="380"/>
    </location>
</feature>
<keyword evidence="4" id="KW-0645">Protease</keyword>
<keyword evidence="9" id="KW-0482">Metalloprotease</keyword>
<dbReference type="OrthoDB" id="3626597at2759"/>
<dbReference type="Gene3D" id="3.40.630.10">
    <property type="entry name" value="Zn peptidases"/>
    <property type="match status" value="1"/>
</dbReference>
<evidence type="ECO:0000256" key="10">
    <source>
        <dbReference type="PROSITE-ProRule" id="PRU01379"/>
    </source>
</evidence>
<evidence type="ECO:0000256" key="8">
    <source>
        <dbReference type="ARBA" id="ARBA00022833"/>
    </source>
</evidence>
<evidence type="ECO:0000256" key="1">
    <source>
        <dbReference type="ARBA" id="ARBA00001947"/>
    </source>
</evidence>
<dbReference type="PROSITE" id="PS52035">
    <property type="entry name" value="PEPTIDASE_M14"/>
    <property type="match status" value="1"/>
</dbReference>
<proteinExistence type="inferred from homology"/>
<evidence type="ECO:0000313" key="14">
    <source>
        <dbReference type="Proteomes" id="UP000838756"/>
    </source>
</evidence>
<dbReference type="PANTHER" id="PTHR11705">
    <property type="entry name" value="PROTEASE FAMILY M14 CARBOXYPEPTIDASE A,B"/>
    <property type="match status" value="1"/>
</dbReference>
<dbReference type="SUPFAM" id="SSF53187">
    <property type="entry name" value="Zn-dependent exopeptidases"/>
    <property type="match status" value="1"/>
</dbReference>
<feature type="active site" description="Proton donor/acceptor" evidence="10">
    <location>
        <position position="347"/>
    </location>
</feature>
<dbReference type="PRINTS" id="PR00765">
    <property type="entry name" value="CRBOXYPTASEA"/>
</dbReference>
<comment type="caution">
    <text evidence="13">The sequence shown here is derived from an EMBL/GenBank/DDBJ whole genome shotgun (WGS) entry which is preliminary data.</text>
</comment>
<dbReference type="GO" id="GO:0005615">
    <property type="term" value="C:extracellular space"/>
    <property type="evidence" value="ECO:0007669"/>
    <property type="project" value="TreeGrafter"/>
</dbReference>
<name>A0A8S4RN92_9NEOP</name>
<comment type="cofactor">
    <cofactor evidence="1">
        <name>Zn(2+)</name>
        <dbReference type="ChEBI" id="CHEBI:29105"/>
    </cofactor>
</comment>
<keyword evidence="5" id="KW-0479">Metal-binding</keyword>
<dbReference type="PANTHER" id="PTHR11705:SF140">
    <property type="entry name" value="FI02848P-RELATED"/>
    <property type="match status" value="1"/>
</dbReference>
<evidence type="ECO:0000256" key="3">
    <source>
        <dbReference type="ARBA" id="ARBA00022645"/>
    </source>
</evidence>
<dbReference type="PROSITE" id="PS00132">
    <property type="entry name" value="CARBOXYPEPT_ZN_1"/>
    <property type="match status" value="1"/>
</dbReference>
<reference evidence="13" key="1">
    <citation type="submission" date="2022-03" db="EMBL/GenBank/DDBJ databases">
        <authorList>
            <person name="Lindestad O."/>
        </authorList>
    </citation>
    <scope>NUCLEOTIDE SEQUENCE</scope>
</reference>
<keyword evidence="3" id="KW-0121">Carboxypeptidase</keyword>
<evidence type="ECO:0000256" key="7">
    <source>
        <dbReference type="ARBA" id="ARBA00022801"/>
    </source>
</evidence>
<dbReference type="SUPFAM" id="SSF54897">
    <property type="entry name" value="Protease propeptides/inhibitors"/>
    <property type="match status" value="1"/>
</dbReference>
<dbReference type="GO" id="GO:0004181">
    <property type="term" value="F:metallocarboxypeptidase activity"/>
    <property type="evidence" value="ECO:0007669"/>
    <property type="project" value="InterPro"/>
</dbReference>
<evidence type="ECO:0000256" key="11">
    <source>
        <dbReference type="SAM" id="SignalP"/>
    </source>
</evidence>
<dbReference type="InterPro" id="IPR000834">
    <property type="entry name" value="Peptidase_M14"/>
</dbReference>
<keyword evidence="14" id="KW-1185">Reference proteome</keyword>